<dbReference type="OrthoDB" id="210628at2"/>
<keyword evidence="4" id="KW-1185">Reference proteome</keyword>
<name>A0A517PN31_9PLAN</name>
<feature type="coiled-coil region" evidence="1">
    <location>
        <begin position="174"/>
        <end position="218"/>
    </location>
</feature>
<reference evidence="3 4" key="1">
    <citation type="submission" date="2019-02" db="EMBL/GenBank/DDBJ databases">
        <title>Deep-cultivation of Planctomycetes and their phenomic and genomic characterization uncovers novel biology.</title>
        <authorList>
            <person name="Wiegand S."/>
            <person name="Jogler M."/>
            <person name="Boedeker C."/>
            <person name="Pinto D."/>
            <person name="Vollmers J."/>
            <person name="Rivas-Marin E."/>
            <person name="Kohn T."/>
            <person name="Peeters S.H."/>
            <person name="Heuer A."/>
            <person name="Rast P."/>
            <person name="Oberbeckmann S."/>
            <person name="Bunk B."/>
            <person name="Jeske O."/>
            <person name="Meyerdierks A."/>
            <person name="Storesund J.E."/>
            <person name="Kallscheuer N."/>
            <person name="Luecker S."/>
            <person name="Lage O.M."/>
            <person name="Pohl T."/>
            <person name="Merkel B.J."/>
            <person name="Hornburger P."/>
            <person name="Mueller R.-W."/>
            <person name="Bruemmer F."/>
            <person name="Labrenz M."/>
            <person name="Spormann A.M."/>
            <person name="Op den Camp H."/>
            <person name="Overmann J."/>
            <person name="Amann R."/>
            <person name="Jetten M.S.M."/>
            <person name="Mascher T."/>
            <person name="Medema M.H."/>
            <person name="Devos D.P."/>
            <person name="Kaster A.-K."/>
            <person name="Ovreas L."/>
            <person name="Rohde M."/>
            <person name="Galperin M.Y."/>
            <person name="Jogler C."/>
        </authorList>
    </citation>
    <scope>NUCLEOTIDE SEQUENCE [LARGE SCALE GENOMIC DNA]</scope>
    <source>
        <strain evidence="3 4">HG66A1</strain>
    </source>
</reference>
<feature type="region of interest" description="Disordered" evidence="2">
    <location>
        <begin position="279"/>
        <end position="309"/>
    </location>
</feature>
<keyword evidence="1" id="KW-0175">Coiled coil</keyword>
<sequence length="309" mass="34436">MHKSGVVFAWLVVLAAIVAVPLTAKVLAVRSSWLQAVEKNSTQIAKNEAEIKAKSEESADLRKRLTRVMLGWDRYWDAAVTVSNQQTGEIQVAIGSNNGLGSTQNAEEAKPVVFAFQAAPGQPGGVAYVGAFRVTALEANRALLQKVTPPEGGEAAKWQNGTWRLRALVPPNYITTLRTLRDQLVERKQQLERKQDRIEDLNRLLASAQKRLDARVSELIGSDNAPQGENLPVELRKGLVAGLEEEEQERNEEFQETDRLRRDLLKVYQEQQKLIEDVSKLARQLPQHNEGYGEQKQPTGEKLSEVSAQ</sequence>
<protein>
    <submittedName>
        <fullName evidence="3">Uncharacterized protein</fullName>
    </submittedName>
</protein>
<organism evidence="3 4">
    <name type="scientific">Gimesia chilikensis</name>
    <dbReference type="NCBI Taxonomy" id="2605989"/>
    <lineage>
        <taxon>Bacteria</taxon>
        <taxon>Pseudomonadati</taxon>
        <taxon>Planctomycetota</taxon>
        <taxon>Planctomycetia</taxon>
        <taxon>Planctomycetales</taxon>
        <taxon>Planctomycetaceae</taxon>
        <taxon>Gimesia</taxon>
    </lineage>
</organism>
<evidence type="ECO:0000313" key="3">
    <source>
        <dbReference type="EMBL" id="QDT20775.1"/>
    </source>
</evidence>
<accession>A0A517PN31</accession>
<evidence type="ECO:0000256" key="1">
    <source>
        <dbReference type="SAM" id="Coils"/>
    </source>
</evidence>
<proteinExistence type="predicted"/>
<dbReference type="AlphaFoldDB" id="A0A517PN31"/>
<dbReference type="RefSeq" id="WP_145184061.1">
    <property type="nucleotide sequence ID" value="NZ_CP036266.1"/>
</dbReference>
<evidence type="ECO:0000313" key="4">
    <source>
        <dbReference type="Proteomes" id="UP000320421"/>
    </source>
</evidence>
<dbReference type="Proteomes" id="UP000320421">
    <property type="component" value="Chromosome"/>
</dbReference>
<gene>
    <name evidence="3" type="ORF">HG66A1_25640</name>
</gene>
<evidence type="ECO:0000256" key="2">
    <source>
        <dbReference type="SAM" id="MobiDB-lite"/>
    </source>
</evidence>
<dbReference type="EMBL" id="CP036266">
    <property type="protein sequence ID" value="QDT20775.1"/>
    <property type="molecule type" value="Genomic_DNA"/>
</dbReference>